<keyword evidence="2" id="KW-1185">Reference proteome</keyword>
<organism evidence="1 2">
    <name type="scientific">Pluteus cervinus</name>
    <dbReference type="NCBI Taxonomy" id="181527"/>
    <lineage>
        <taxon>Eukaryota</taxon>
        <taxon>Fungi</taxon>
        <taxon>Dikarya</taxon>
        <taxon>Basidiomycota</taxon>
        <taxon>Agaricomycotina</taxon>
        <taxon>Agaricomycetes</taxon>
        <taxon>Agaricomycetidae</taxon>
        <taxon>Agaricales</taxon>
        <taxon>Pluteineae</taxon>
        <taxon>Pluteaceae</taxon>
        <taxon>Pluteus</taxon>
    </lineage>
</organism>
<accession>A0ACD2ZZ63</accession>
<proteinExistence type="predicted"/>
<dbReference type="Proteomes" id="UP000308600">
    <property type="component" value="Unassembled WGS sequence"/>
</dbReference>
<protein>
    <submittedName>
        <fullName evidence="1">Uncharacterized protein</fullName>
    </submittedName>
</protein>
<evidence type="ECO:0000313" key="2">
    <source>
        <dbReference type="Proteomes" id="UP000308600"/>
    </source>
</evidence>
<name>A0ACD2ZZ63_9AGAR</name>
<dbReference type="EMBL" id="ML209210">
    <property type="protein sequence ID" value="TFK58749.1"/>
    <property type="molecule type" value="Genomic_DNA"/>
</dbReference>
<sequence>MVQRGFIPPAPERPTFAFSLHVLKAYHTIQLRCAHLSIQQFVKALCDLHGSAYSSSRSEQFTIIYDVYLSLIEGARERALRKLGRSDPDWRLKNCCPCCTNKLAGEEKLEFDMLFTMDGNDSLKRVSRRESASVGLGRSKERLDLREAVEGGYYLPPDIVDRWSRRPDPKDLENAMQKLDWADSPCSDRWKNMSEVKTAKAWGVFDETGIFVALCRHGFILVLLDMRRSGELSKYPLAVVEKLLNVFGPNLGGGYDIGCGFITTLRQSLLGELAQRLNYRSLVGAFHGHAHNRLCQLDYLATYTHGLGLEDLETAERFFSKSNALASSTRYASRFHCQQKIVQFIKHNNNFEVYSNLSKFIFNNYKQALELLAGEDAFEQAMKLEGVMDKAVFPQWLAEEKEYLTSLKTTPTQETLEMEYLEQLVLLAKLRPLLRTRIQIENPQDYSRSVKETTRIETQRRHATELISAALKTVQELELDLGIQARWTLGSEKWAATEELIRKRNYQRCLDQLESLVVARLFIRKICTSLSWL</sequence>
<reference evidence="1 2" key="1">
    <citation type="journal article" date="2019" name="Nat. Ecol. Evol.">
        <title>Megaphylogeny resolves global patterns of mushroom evolution.</title>
        <authorList>
            <person name="Varga T."/>
            <person name="Krizsan K."/>
            <person name="Foldi C."/>
            <person name="Dima B."/>
            <person name="Sanchez-Garcia M."/>
            <person name="Sanchez-Ramirez S."/>
            <person name="Szollosi G.J."/>
            <person name="Szarkandi J.G."/>
            <person name="Papp V."/>
            <person name="Albert L."/>
            <person name="Andreopoulos W."/>
            <person name="Angelini C."/>
            <person name="Antonin V."/>
            <person name="Barry K.W."/>
            <person name="Bougher N.L."/>
            <person name="Buchanan P."/>
            <person name="Buyck B."/>
            <person name="Bense V."/>
            <person name="Catcheside P."/>
            <person name="Chovatia M."/>
            <person name="Cooper J."/>
            <person name="Damon W."/>
            <person name="Desjardin D."/>
            <person name="Finy P."/>
            <person name="Geml J."/>
            <person name="Haridas S."/>
            <person name="Hughes K."/>
            <person name="Justo A."/>
            <person name="Karasinski D."/>
            <person name="Kautmanova I."/>
            <person name="Kiss B."/>
            <person name="Kocsube S."/>
            <person name="Kotiranta H."/>
            <person name="LaButti K.M."/>
            <person name="Lechner B.E."/>
            <person name="Liimatainen K."/>
            <person name="Lipzen A."/>
            <person name="Lukacs Z."/>
            <person name="Mihaltcheva S."/>
            <person name="Morgado L.N."/>
            <person name="Niskanen T."/>
            <person name="Noordeloos M.E."/>
            <person name="Ohm R.A."/>
            <person name="Ortiz-Santana B."/>
            <person name="Ovrebo C."/>
            <person name="Racz N."/>
            <person name="Riley R."/>
            <person name="Savchenko A."/>
            <person name="Shiryaev A."/>
            <person name="Soop K."/>
            <person name="Spirin V."/>
            <person name="Szebenyi C."/>
            <person name="Tomsovsky M."/>
            <person name="Tulloss R.E."/>
            <person name="Uehling J."/>
            <person name="Grigoriev I.V."/>
            <person name="Vagvolgyi C."/>
            <person name="Papp T."/>
            <person name="Martin F.M."/>
            <person name="Miettinen O."/>
            <person name="Hibbett D.S."/>
            <person name="Nagy L.G."/>
        </authorList>
    </citation>
    <scope>NUCLEOTIDE SEQUENCE [LARGE SCALE GENOMIC DNA]</scope>
    <source>
        <strain evidence="1 2">NL-1719</strain>
    </source>
</reference>
<gene>
    <name evidence="1" type="ORF">BDN72DRAFT_781650</name>
</gene>
<evidence type="ECO:0000313" key="1">
    <source>
        <dbReference type="EMBL" id="TFK58749.1"/>
    </source>
</evidence>